<name>A0A3P1SWL3_9GAMM</name>
<feature type="transmembrane region" description="Helical" evidence="8">
    <location>
        <begin position="251"/>
        <end position="271"/>
    </location>
</feature>
<evidence type="ECO:0000256" key="3">
    <source>
        <dbReference type="ARBA" id="ARBA00022448"/>
    </source>
</evidence>
<dbReference type="AlphaFoldDB" id="A0A3P1SWL3"/>
<evidence type="ECO:0000313" key="10">
    <source>
        <dbReference type="Proteomes" id="UP000267535"/>
    </source>
</evidence>
<dbReference type="GO" id="GO:0005886">
    <property type="term" value="C:plasma membrane"/>
    <property type="evidence" value="ECO:0007669"/>
    <property type="project" value="UniProtKB-SubCell"/>
</dbReference>
<dbReference type="OrthoDB" id="9805563at2"/>
<dbReference type="GO" id="GO:0055085">
    <property type="term" value="P:transmembrane transport"/>
    <property type="evidence" value="ECO:0007669"/>
    <property type="project" value="InterPro"/>
</dbReference>
<organism evidence="9 10">
    <name type="scientific">Amphritea balenae</name>
    <dbReference type="NCBI Taxonomy" id="452629"/>
    <lineage>
        <taxon>Bacteria</taxon>
        <taxon>Pseudomonadati</taxon>
        <taxon>Pseudomonadota</taxon>
        <taxon>Gammaproteobacteria</taxon>
        <taxon>Oceanospirillales</taxon>
        <taxon>Oceanospirillaceae</taxon>
        <taxon>Amphritea</taxon>
    </lineage>
</organism>
<proteinExistence type="inferred from homology"/>
<feature type="transmembrane region" description="Helical" evidence="8">
    <location>
        <begin position="124"/>
        <end position="147"/>
    </location>
</feature>
<comment type="similarity">
    <text evidence="2">Belongs to the auxin efflux carrier (TC 2.A.69) family.</text>
</comment>
<evidence type="ECO:0000256" key="7">
    <source>
        <dbReference type="ARBA" id="ARBA00023136"/>
    </source>
</evidence>
<comment type="caution">
    <text evidence="9">The sequence shown here is derived from an EMBL/GenBank/DDBJ whole genome shotgun (WGS) entry which is preliminary data.</text>
</comment>
<comment type="subcellular location">
    <subcellularLocation>
        <location evidence="1">Cell membrane</location>
        <topology evidence="1">Multi-pass membrane protein</topology>
    </subcellularLocation>
</comment>
<gene>
    <name evidence="9" type="ORF">EHS89_03210</name>
</gene>
<keyword evidence="5 8" id="KW-0812">Transmembrane</keyword>
<dbReference type="EMBL" id="RQXV01000001">
    <property type="protein sequence ID" value="RRD01579.1"/>
    <property type="molecule type" value="Genomic_DNA"/>
</dbReference>
<dbReference type="PANTHER" id="PTHR36838">
    <property type="entry name" value="AUXIN EFFLUX CARRIER FAMILY PROTEIN"/>
    <property type="match status" value="1"/>
</dbReference>
<evidence type="ECO:0000256" key="8">
    <source>
        <dbReference type="SAM" id="Phobius"/>
    </source>
</evidence>
<sequence length="309" mass="32960">MPVAIEALIPITLTVLIGYLARHHFAVGEGVWNGLEKLTYYLFAPALLIASLANKPLQGLAWVEVLLTLVSVLLLSSLLIIIWQYFIRPVDMPSFTSMFQGGVRFNSFVVLALAFNLFGDEGLMVGALATVVIVISVNLLSVLVFSLSNNQLGGWRKLPRQLMTNPLILGCLAGLSLNLSGIGLTPVLDNLLQMLGKTALPMALLAVGAALQLGRIGSNLDLIAITSVIQFFIKPVAALLIGQWFGLEGMVIVIIVIAMAVPTAPSAYVLARQLGGNYQAMASIITVQALLAFFTLPLTLSLILPAVDA</sequence>
<dbReference type="Proteomes" id="UP000267535">
    <property type="component" value="Unassembled WGS sequence"/>
</dbReference>
<feature type="transmembrane region" description="Helical" evidence="8">
    <location>
        <begin position="283"/>
        <end position="307"/>
    </location>
</feature>
<feature type="transmembrane region" description="Helical" evidence="8">
    <location>
        <begin position="194"/>
        <end position="213"/>
    </location>
</feature>
<evidence type="ECO:0000256" key="6">
    <source>
        <dbReference type="ARBA" id="ARBA00022989"/>
    </source>
</evidence>
<accession>A0A3P1SWL3</accession>
<feature type="transmembrane region" description="Helical" evidence="8">
    <location>
        <begin position="167"/>
        <end position="188"/>
    </location>
</feature>
<evidence type="ECO:0000256" key="2">
    <source>
        <dbReference type="ARBA" id="ARBA00010145"/>
    </source>
</evidence>
<keyword evidence="4" id="KW-1003">Cell membrane</keyword>
<dbReference type="InterPro" id="IPR038770">
    <property type="entry name" value="Na+/solute_symporter_sf"/>
</dbReference>
<evidence type="ECO:0000256" key="1">
    <source>
        <dbReference type="ARBA" id="ARBA00004651"/>
    </source>
</evidence>
<dbReference type="Pfam" id="PF03547">
    <property type="entry name" value="Mem_trans"/>
    <property type="match status" value="1"/>
</dbReference>
<dbReference type="PANTHER" id="PTHR36838:SF4">
    <property type="entry name" value="AUXIN EFFLUX CARRIER FAMILY PROTEIN"/>
    <property type="match status" value="1"/>
</dbReference>
<keyword evidence="7 8" id="KW-0472">Membrane</keyword>
<reference evidence="9 10" key="1">
    <citation type="submission" date="2018-11" db="EMBL/GenBank/DDBJ databases">
        <title>The draft genome sequence of Amphritea balenae JAMM 1525T.</title>
        <authorList>
            <person name="Fang Z."/>
            <person name="Zhang Y."/>
            <person name="Han X."/>
        </authorList>
    </citation>
    <scope>NUCLEOTIDE SEQUENCE [LARGE SCALE GENOMIC DNA]</scope>
    <source>
        <strain evidence="9 10">JAMM 1525</strain>
    </source>
</reference>
<keyword evidence="10" id="KW-1185">Reference proteome</keyword>
<dbReference type="Gene3D" id="1.20.1530.20">
    <property type="match status" value="1"/>
</dbReference>
<evidence type="ECO:0000256" key="4">
    <source>
        <dbReference type="ARBA" id="ARBA00022475"/>
    </source>
</evidence>
<evidence type="ECO:0000313" key="9">
    <source>
        <dbReference type="EMBL" id="RRD01579.1"/>
    </source>
</evidence>
<keyword evidence="3" id="KW-0813">Transport</keyword>
<feature type="transmembrane region" description="Helical" evidence="8">
    <location>
        <begin position="38"/>
        <end position="54"/>
    </location>
</feature>
<feature type="transmembrane region" description="Helical" evidence="8">
    <location>
        <begin position="60"/>
        <end position="86"/>
    </location>
</feature>
<feature type="transmembrane region" description="Helical" evidence="8">
    <location>
        <begin position="220"/>
        <end position="245"/>
    </location>
</feature>
<protein>
    <submittedName>
        <fullName evidence="9">AEC family transporter</fullName>
    </submittedName>
</protein>
<evidence type="ECO:0000256" key="5">
    <source>
        <dbReference type="ARBA" id="ARBA00022692"/>
    </source>
</evidence>
<dbReference type="InterPro" id="IPR004776">
    <property type="entry name" value="Mem_transp_PIN-like"/>
</dbReference>
<keyword evidence="6 8" id="KW-1133">Transmembrane helix</keyword>
<dbReference type="RefSeq" id="WP_124924652.1">
    <property type="nucleotide sequence ID" value="NZ_BMOH01000001.1"/>
</dbReference>